<dbReference type="PROSITE" id="PS50043">
    <property type="entry name" value="HTH_LUXR_2"/>
    <property type="match status" value="1"/>
</dbReference>
<dbReference type="SUPFAM" id="SSF46894">
    <property type="entry name" value="C-terminal effector domain of the bipartite response regulators"/>
    <property type="match status" value="1"/>
</dbReference>
<dbReference type="STRING" id="2017.SAMN05444320_114112"/>
<dbReference type="AlphaFoldDB" id="A0A1M5MZG6"/>
<keyword evidence="6" id="KW-1185">Reference proteome</keyword>
<dbReference type="EMBL" id="FQVN01000014">
    <property type="protein sequence ID" value="SHG82736.1"/>
    <property type="molecule type" value="Genomic_DNA"/>
</dbReference>
<dbReference type="Pfam" id="PF00196">
    <property type="entry name" value="GerE"/>
    <property type="match status" value="1"/>
</dbReference>
<evidence type="ECO:0000256" key="2">
    <source>
        <dbReference type="ARBA" id="ARBA00023125"/>
    </source>
</evidence>
<keyword evidence="3" id="KW-0804">Transcription</keyword>
<proteinExistence type="predicted"/>
<gene>
    <name evidence="5" type="ORF">SAMN05444320_114112</name>
</gene>
<accession>A0A1M5MZG6</accession>
<dbReference type="SMART" id="SM00421">
    <property type="entry name" value="HTH_LUXR"/>
    <property type="match status" value="1"/>
</dbReference>
<keyword evidence="1" id="KW-0805">Transcription regulation</keyword>
<dbReference type="PANTHER" id="PTHR44688:SF16">
    <property type="entry name" value="DNA-BINDING TRANSCRIPTIONAL ACTIVATOR DEVR_DOSR"/>
    <property type="match status" value="1"/>
</dbReference>
<dbReference type="RefSeq" id="WP_073489472.1">
    <property type="nucleotide sequence ID" value="NZ_FQVN01000014.1"/>
</dbReference>
<dbReference type="Gene3D" id="1.10.10.10">
    <property type="entry name" value="Winged helix-like DNA-binding domain superfamily/Winged helix DNA-binding domain"/>
    <property type="match status" value="1"/>
</dbReference>
<evidence type="ECO:0000313" key="6">
    <source>
        <dbReference type="Proteomes" id="UP000184501"/>
    </source>
</evidence>
<evidence type="ECO:0000259" key="4">
    <source>
        <dbReference type="PROSITE" id="PS50043"/>
    </source>
</evidence>
<keyword evidence="2 5" id="KW-0238">DNA-binding</keyword>
<dbReference type="CDD" id="cd06170">
    <property type="entry name" value="LuxR_C_like"/>
    <property type="match status" value="1"/>
</dbReference>
<dbReference type="PANTHER" id="PTHR44688">
    <property type="entry name" value="DNA-BINDING TRANSCRIPTIONAL ACTIVATOR DEVR_DOSR"/>
    <property type="match status" value="1"/>
</dbReference>
<name>A0A1M5MZG6_STRHI</name>
<sequence length="346" mass="37780">MPSTRTDPTNLAPKLTSAAHDNLTSDDLGDVLSASLSVLVAHDALHLIVCNPLTGTVSFGFWHRYPQNLAYAQMRNAYLGDDPMSPTALSRRAKPFGVLDVGAPPGKREGRRAREILDQHGLGSELRVLLRDANGMWGVLCLFRERGVRFAQDETDILVALIPTLIAFVRAYVTTGSHSPATATRSPGVVLVGADHEVRGLTRQARQWMHEMRRSNWLSAPDWAAMALASETRQHDGGPRQPMICVPPAYIGRWVTMRAEPLGSDGTVAVTIQGTPGKTLLPVIAAWHGLTLRELTVTEMLCLGMAPRQIARHLNLSAHTVNDHIKAVYRKTNSSSRDQLMAAVNS</sequence>
<dbReference type="InterPro" id="IPR036388">
    <property type="entry name" value="WH-like_DNA-bd_sf"/>
</dbReference>
<dbReference type="GO" id="GO:0006355">
    <property type="term" value="P:regulation of DNA-templated transcription"/>
    <property type="evidence" value="ECO:0007669"/>
    <property type="project" value="InterPro"/>
</dbReference>
<organism evidence="5 6">
    <name type="scientific">Streptoalloteichus hindustanus</name>
    <dbReference type="NCBI Taxonomy" id="2017"/>
    <lineage>
        <taxon>Bacteria</taxon>
        <taxon>Bacillati</taxon>
        <taxon>Actinomycetota</taxon>
        <taxon>Actinomycetes</taxon>
        <taxon>Pseudonocardiales</taxon>
        <taxon>Pseudonocardiaceae</taxon>
        <taxon>Streptoalloteichus</taxon>
    </lineage>
</organism>
<evidence type="ECO:0000313" key="5">
    <source>
        <dbReference type="EMBL" id="SHG82736.1"/>
    </source>
</evidence>
<dbReference type="InterPro" id="IPR000792">
    <property type="entry name" value="Tscrpt_reg_LuxR_C"/>
</dbReference>
<dbReference type="InterPro" id="IPR016032">
    <property type="entry name" value="Sig_transdc_resp-reg_C-effctor"/>
</dbReference>
<dbReference type="Proteomes" id="UP000184501">
    <property type="component" value="Unassembled WGS sequence"/>
</dbReference>
<dbReference type="PRINTS" id="PR00038">
    <property type="entry name" value="HTHLUXR"/>
</dbReference>
<evidence type="ECO:0000256" key="3">
    <source>
        <dbReference type="ARBA" id="ARBA00023163"/>
    </source>
</evidence>
<evidence type="ECO:0000256" key="1">
    <source>
        <dbReference type="ARBA" id="ARBA00023015"/>
    </source>
</evidence>
<protein>
    <submittedName>
        <fullName evidence="5">DNA-binding transcriptional regulator, CsgD family</fullName>
    </submittedName>
</protein>
<dbReference type="OrthoDB" id="9815744at2"/>
<feature type="domain" description="HTH luxR-type" evidence="4">
    <location>
        <begin position="283"/>
        <end position="346"/>
    </location>
</feature>
<dbReference type="GO" id="GO:0003677">
    <property type="term" value="F:DNA binding"/>
    <property type="evidence" value="ECO:0007669"/>
    <property type="project" value="UniProtKB-KW"/>
</dbReference>
<reference evidence="5 6" key="1">
    <citation type="submission" date="2016-11" db="EMBL/GenBank/DDBJ databases">
        <authorList>
            <person name="Jaros S."/>
            <person name="Januszkiewicz K."/>
            <person name="Wedrychowicz H."/>
        </authorList>
    </citation>
    <scope>NUCLEOTIDE SEQUENCE [LARGE SCALE GENOMIC DNA]</scope>
    <source>
        <strain evidence="5 6">DSM 44523</strain>
    </source>
</reference>